<organism evidence="7 8">
    <name type="scientific">Desulfosarcina alkanivorans</name>
    <dbReference type="NCBI Taxonomy" id="571177"/>
    <lineage>
        <taxon>Bacteria</taxon>
        <taxon>Pseudomonadati</taxon>
        <taxon>Thermodesulfobacteriota</taxon>
        <taxon>Desulfobacteria</taxon>
        <taxon>Desulfobacterales</taxon>
        <taxon>Desulfosarcinaceae</taxon>
        <taxon>Desulfosarcina</taxon>
    </lineage>
</organism>
<dbReference type="InterPro" id="IPR025662">
    <property type="entry name" value="Sigma_54_int_dom_ATP-bd_1"/>
</dbReference>
<keyword evidence="4" id="KW-0238">DNA-binding</keyword>
<dbReference type="InterPro" id="IPR025944">
    <property type="entry name" value="Sigma_54_int_dom_CS"/>
</dbReference>
<dbReference type="Gene3D" id="1.10.8.60">
    <property type="match status" value="1"/>
</dbReference>
<keyword evidence="8" id="KW-1185">Reference proteome</keyword>
<dbReference type="PROSITE" id="PS00688">
    <property type="entry name" value="SIGMA54_INTERACT_3"/>
    <property type="match status" value="1"/>
</dbReference>
<dbReference type="OrthoDB" id="236556at2"/>
<dbReference type="PROSITE" id="PS00676">
    <property type="entry name" value="SIGMA54_INTERACT_2"/>
    <property type="match status" value="1"/>
</dbReference>
<evidence type="ECO:0000256" key="4">
    <source>
        <dbReference type="ARBA" id="ARBA00023125"/>
    </source>
</evidence>
<dbReference type="PROSITE" id="PS50045">
    <property type="entry name" value="SIGMA54_INTERACT_4"/>
    <property type="match status" value="1"/>
</dbReference>
<dbReference type="CDD" id="cd00009">
    <property type="entry name" value="AAA"/>
    <property type="match status" value="1"/>
</dbReference>
<dbReference type="Pfam" id="PF00158">
    <property type="entry name" value="Sigma54_activat"/>
    <property type="match status" value="1"/>
</dbReference>
<evidence type="ECO:0000313" key="7">
    <source>
        <dbReference type="EMBL" id="BBO71446.1"/>
    </source>
</evidence>
<sequence length="540" mass="61137">MKPDNVHELDYEAYKTLLLEMAQEHVVATLLGMIVRQLARRPHVALARIWLIKEGDCPCPNKEATCEDNAKCLHLVASRGRSLVDKDADWSRLDGAFSRFALGSRKVGWIAATGKAVEVNDTEKDSKWIARPEWARREKILGFGGQPLLYKGEVLGVLSIFTRDLLQHEELVWMRMIADHAATAIVNARAFETINRLQEQLELECSYLREEVQEARAFGDIVGQSEALRSVLKQVELVAPTDTNVIILGESGTGKELVAREIHKRSLRQDRPLIKVNCASISRELYESEFFGHVKGAFSGALKDRAGRFEAADGGTLFLDEVGEIPIDLQSKLLRVLQEGEYERVGDEKTRKVDVRIIAATNRNLKKDIGKGLFRQDLYYRLSVFPLEVAPLRYRKEDIPLLAEHFLGLIQKRGNRKLPRLTKTSLKELQGYDWPGNVRELQNVIERAVIISQGDPLRFIWPDEKGAYDTTETSAEDSGSDDEWTVVPDSEMKQRERRNIIAALEKSDWTIYGARGAARLLGIKPTTLSSRIKKMNIRKP</sequence>
<dbReference type="GO" id="GO:0006355">
    <property type="term" value="P:regulation of DNA-templated transcription"/>
    <property type="evidence" value="ECO:0007669"/>
    <property type="project" value="InterPro"/>
</dbReference>
<keyword evidence="3" id="KW-0805">Transcription regulation</keyword>
<feature type="domain" description="Sigma-54 factor interaction" evidence="6">
    <location>
        <begin position="221"/>
        <end position="450"/>
    </location>
</feature>
<dbReference type="AlphaFoldDB" id="A0A5K7YQB6"/>
<dbReference type="RefSeq" id="WP_155319282.1">
    <property type="nucleotide sequence ID" value="NZ_AP021874.1"/>
</dbReference>
<evidence type="ECO:0000256" key="3">
    <source>
        <dbReference type="ARBA" id="ARBA00023015"/>
    </source>
</evidence>
<dbReference type="PROSITE" id="PS00675">
    <property type="entry name" value="SIGMA54_INTERACT_1"/>
    <property type="match status" value="1"/>
</dbReference>
<evidence type="ECO:0000256" key="1">
    <source>
        <dbReference type="ARBA" id="ARBA00022741"/>
    </source>
</evidence>
<dbReference type="InterPro" id="IPR002197">
    <property type="entry name" value="HTH_Fis"/>
</dbReference>
<keyword evidence="1" id="KW-0547">Nucleotide-binding</keyword>
<dbReference type="InterPro" id="IPR002078">
    <property type="entry name" value="Sigma_54_int"/>
</dbReference>
<dbReference type="InterPro" id="IPR025943">
    <property type="entry name" value="Sigma_54_int_dom_ATP-bd_2"/>
</dbReference>
<dbReference type="PANTHER" id="PTHR32071:SF57">
    <property type="entry name" value="C4-DICARBOXYLATE TRANSPORT TRANSCRIPTIONAL REGULATORY PROTEIN DCTD"/>
    <property type="match status" value="1"/>
</dbReference>
<dbReference type="Pfam" id="PF01590">
    <property type="entry name" value="GAF"/>
    <property type="match status" value="1"/>
</dbReference>
<dbReference type="GO" id="GO:0043565">
    <property type="term" value="F:sequence-specific DNA binding"/>
    <property type="evidence" value="ECO:0007669"/>
    <property type="project" value="InterPro"/>
</dbReference>
<dbReference type="PANTHER" id="PTHR32071">
    <property type="entry name" value="TRANSCRIPTIONAL REGULATORY PROTEIN"/>
    <property type="match status" value="1"/>
</dbReference>
<evidence type="ECO:0000256" key="5">
    <source>
        <dbReference type="ARBA" id="ARBA00023163"/>
    </source>
</evidence>
<dbReference type="FunFam" id="3.40.50.300:FF:000006">
    <property type="entry name" value="DNA-binding transcriptional regulator NtrC"/>
    <property type="match status" value="1"/>
</dbReference>
<dbReference type="Gene3D" id="3.30.450.40">
    <property type="match status" value="1"/>
</dbReference>
<dbReference type="SMART" id="SM00065">
    <property type="entry name" value="GAF"/>
    <property type="match status" value="1"/>
</dbReference>
<evidence type="ECO:0000256" key="2">
    <source>
        <dbReference type="ARBA" id="ARBA00022840"/>
    </source>
</evidence>
<evidence type="ECO:0000313" key="8">
    <source>
        <dbReference type="Proteomes" id="UP000427906"/>
    </source>
</evidence>
<dbReference type="InterPro" id="IPR003018">
    <property type="entry name" value="GAF"/>
</dbReference>
<dbReference type="SUPFAM" id="SSF55781">
    <property type="entry name" value="GAF domain-like"/>
    <property type="match status" value="1"/>
</dbReference>
<gene>
    <name evidence="7" type="primary">hyfR</name>
    <name evidence="7" type="ORF">DSCA_53760</name>
</gene>
<dbReference type="SMART" id="SM00382">
    <property type="entry name" value="AAA"/>
    <property type="match status" value="1"/>
</dbReference>
<dbReference type="InterPro" id="IPR058031">
    <property type="entry name" value="AAA_lid_NorR"/>
</dbReference>
<dbReference type="Pfam" id="PF02954">
    <property type="entry name" value="HTH_8"/>
    <property type="match status" value="1"/>
</dbReference>
<dbReference type="GO" id="GO:0005524">
    <property type="term" value="F:ATP binding"/>
    <property type="evidence" value="ECO:0007669"/>
    <property type="project" value="UniProtKB-KW"/>
</dbReference>
<evidence type="ECO:0000259" key="6">
    <source>
        <dbReference type="PROSITE" id="PS50045"/>
    </source>
</evidence>
<protein>
    <submittedName>
        <fullName evidence="7">Hydrogenase-4 transcriptional activator</fullName>
    </submittedName>
</protein>
<keyword evidence="5" id="KW-0804">Transcription</keyword>
<name>A0A5K7YQB6_9BACT</name>
<dbReference type="InterPro" id="IPR027417">
    <property type="entry name" value="P-loop_NTPase"/>
</dbReference>
<dbReference type="Gene3D" id="1.10.10.60">
    <property type="entry name" value="Homeodomain-like"/>
    <property type="match status" value="1"/>
</dbReference>
<dbReference type="InterPro" id="IPR029016">
    <property type="entry name" value="GAF-like_dom_sf"/>
</dbReference>
<accession>A0A5K7YQB6</accession>
<proteinExistence type="predicted"/>
<dbReference type="EMBL" id="AP021874">
    <property type="protein sequence ID" value="BBO71446.1"/>
    <property type="molecule type" value="Genomic_DNA"/>
</dbReference>
<dbReference type="SUPFAM" id="SSF52540">
    <property type="entry name" value="P-loop containing nucleoside triphosphate hydrolases"/>
    <property type="match status" value="1"/>
</dbReference>
<dbReference type="Gene3D" id="3.40.50.300">
    <property type="entry name" value="P-loop containing nucleotide triphosphate hydrolases"/>
    <property type="match status" value="1"/>
</dbReference>
<dbReference type="KEGG" id="dalk:DSCA_53760"/>
<dbReference type="InterPro" id="IPR003593">
    <property type="entry name" value="AAA+_ATPase"/>
</dbReference>
<dbReference type="Proteomes" id="UP000427906">
    <property type="component" value="Chromosome"/>
</dbReference>
<dbReference type="Pfam" id="PF25601">
    <property type="entry name" value="AAA_lid_14"/>
    <property type="match status" value="1"/>
</dbReference>
<reference evidence="7 8" key="1">
    <citation type="submission" date="2019-11" db="EMBL/GenBank/DDBJ databases">
        <title>Comparative genomics of hydrocarbon-degrading Desulfosarcina strains.</title>
        <authorList>
            <person name="Watanabe M."/>
            <person name="Kojima H."/>
            <person name="Fukui M."/>
        </authorList>
    </citation>
    <scope>NUCLEOTIDE SEQUENCE [LARGE SCALE GENOMIC DNA]</scope>
    <source>
        <strain evidence="7 8">PL12</strain>
    </source>
</reference>
<keyword evidence="2" id="KW-0067">ATP-binding</keyword>